<dbReference type="PIRSF" id="PIRSF006488">
    <property type="entry name" value="Exonuc_VII_S"/>
    <property type="match status" value="1"/>
</dbReference>
<evidence type="ECO:0000313" key="8">
    <source>
        <dbReference type="Proteomes" id="UP000237752"/>
    </source>
</evidence>
<sequence length="80" mass="8678">MPEPQSADNAVSDDIASLSYEDARAQLGEVVQKLEAGGTTLEESMTLWQRGEKIADQCEKLLQGAQQKLDKALAARDDEA</sequence>
<dbReference type="Pfam" id="PF02609">
    <property type="entry name" value="Exonuc_VII_S"/>
    <property type="match status" value="1"/>
</dbReference>
<evidence type="ECO:0000256" key="3">
    <source>
        <dbReference type="ARBA" id="ARBA00022722"/>
    </source>
</evidence>
<evidence type="ECO:0000313" key="7">
    <source>
        <dbReference type="EMBL" id="PRZ40992.1"/>
    </source>
</evidence>
<accession>A0A2T0ZXA7</accession>
<evidence type="ECO:0000256" key="4">
    <source>
        <dbReference type="ARBA" id="ARBA00022801"/>
    </source>
</evidence>
<name>A0A2T0ZXA7_9ACTN</name>
<dbReference type="GO" id="GO:0008855">
    <property type="term" value="F:exodeoxyribonuclease VII activity"/>
    <property type="evidence" value="ECO:0007669"/>
    <property type="project" value="UniProtKB-UniRule"/>
</dbReference>
<dbReference type="EMBL" id="PVUE01000012">
    <property type="protein sequence ID" value="PRZ40992.1"/>
    <property type="molecule type" value="Genomic_DNA"/>
</dbReference>
<dbReference type="GO" id="GO:0006308">
    <property type="term" value="P:DNA catabolic process"/>
    <property type="evidence" value="ECO:0007669"/>
    <property type="project" value="UniProtKB-UniRule"/>
</dbReference>
<comment type="subunit">
    <text evidence="6">Heterooligomer composed of large and small subunits.</text>
</comment>
<dbReference type="GO" id="GO:0005829">
    <property type="term" value="C:cytosol"/>
    <property type="evidence" value="ECO:0007669"/>
    <property type="project" value="TreeGrafter"/>
</dbReference>
<dbReference type="HAMAP" id="MF_00337">
    <property type="entry name" value="Exonuc_7_S"/>
    <property type="match status" value="1"/>
</dbReference>
<comment type="subcellular location">
    <subcellularLocation>
        <location evidence="6">Cytoplasm</location>
    </subcellularLocation>
</comment>
<dbReference type="NCBIfam" id="TIGR01280">
    <property type="entry name" value="xseB"/>
    <property type="match status" value="1"/>
</dbReference>
<dbReference type="AlphaFoldDB" id="A0A2T0ZXA7"/>
<proteinExistence type="inferred from homology"/>
<dbReference type="SUPFAM" id="SSF116842">
    <property type="entry name" value="XseB-like"/>
    <property type="match status" value="1"/>
</dbReference>
<dbReference type="OrthoDB" id="5244334at2"/>
<dbReference type="NCBIfam" id="NF002139">
    <property type="entry name" value="PRK00977.1-3"/>
    <property type="match status" value="1"/>
</dbReference>
<keyword evidence="5 6" id="KW-0269">Exonuclease</keyword>
<keyword evidence="3 6" id="KW-0540">Nuclease</keyword>
<comment type="similarity">
    <text evidence="1 6">Belongs to the XseB family.</text>
</comment>
<dbReference type="PANTHER" id="PTHR34137:SF1">
    <property type="entry name" value="EXODEOXYRIBONUCLEASE 7 SMALL SUBUNIT"/>
    <property type="match status" value="1"/>
</dbReference>
<keyword evidence="4 6" id="KW-0378">Hydrolase</keyword>
<evidence type="ECO:0000256" key="5">
    <source>
        <dbReference type="ARBA" id="ARBA00022839"/>
    </source>
</evidence>
<dbReference type="InterPro" id="IPR037004">
    <property type="entry name" value="Exonuc_VII_ssu_sf"/>
</dbReference>
<dbReference type="Gene3D" id="1.10.287.1040">
    <property type="entry name" value="Exonuclease VII, small subunit"/>
    <property type="match status" value="1"/>
</dbReference>
<evidence type="ECO:0000256" key="1">
    <source>
        <dbReference type="ARBA" id="ARBA00009998"/>
    </source>
</evidence>
<comment type="caution">
    <text evidence="7">The sequence shown here is derived from an EMBL/GenBank/DDBJ whole genome shotgun (WGS) entry which is preliminary data.</text>
</comment>
<evidence type="ECO:0000256" key="6">
    <source>
        <dbReference type="HAMAP-Rule" id="MF_00337"/>
    </source>
</evidence>
<dbReference type="InterPro" id="IPR003761">
    <property type="entry name" value="Exonuc_VII_S"/>
</dbReference>
<dbReference type="Proteomes" id="UP000237752">
    <property type="component" value="Unassembled WGS sequence"/>
</dbReference>
<dbReference type="PANTHER" id="PTHR34137">
    <property type="entry name" value="EXODEOXYRIBONUCLEASE 7 SMALL SUBUNIT"/>
    <property type="match status" value="1"/>
</dbReference>
<keyword evidence="8" id="KW-1185">Reference proteome</keyword>
<comment type="function">
    <text evidence="6">Bidirectionally degrades single-stranded DNA into large acid-insoluble oligonucleotides, which are then degraded further into small acid-soluble oligonucleotides.</text>
</comment>
<evidence type="ECO:0000256" key="2">
    <source>
        <dbReference type="ARBA" id="ARBA00022490"/>
    </source>
</evidence>
<organism evidence="7 8">
    <name type="scientific">Antricoccus suffuscus</name>
    <dbReference type="NCBI Taxonomy" id="1629062"/>
    <lineage>
        <taxon>Bacteria</taxon>
        <taxon>Bacillati</taxon>
        <taxon>Actinomycetota</taxon>
        <taxon>Actinomycetes</taxon>
        <taxon>Geodermatophilales</taxon>
        <taxon>Antricoccaceae</taxon>
        <taxon>Antricoccus</taxon>
    </lineage>
</organism>
<dbReference type="GO" id="GO:0009318">
    <property type="term" value="C:exodeoxyribonuclease VII complex"/>
    <property type="evidence" value="ECO:0007669"/>
    <property type="project" value="UniProtKB-UniRule"/>
</dbReference>
<dbReference type="RefSeq" id="WP_106349660.1">
    <property type="nucleotide sequence ID" value="NZ_PVUE01000012.1"/>
</dbReference>
<gene>
    <name evidence="6" type="primary">xseB</name>
    <name evidence="7" type="ORF">CLV47_11225</name>
</gene>
<dbReference type="EC" id="3.1.11.6" evidence="6"/>
<keyword evidence="2 6" id="KW-0963">Cytoplasm</keyword>
<protein>
    <recommendedName>
        <fullName evidence="6">Exodeoxyribonuclease 7 small subunit</fullName>
        <ecNumber evidence="6">3.1.11.6</ecNumber>
    </recommendedName>
    <alternativeName>
        <fullName evidence="6">Exodeoxyribonuclease VII small subunit</fullName>
        <shortName evidence="6">Exonuclease VII small subunit</shortName>
    </alternativeName>
</protein>
<comment type="catalytic activity">
    <reaction evidence="6">
        <text>Exonucleolytic cleavage in either 5'- to 3'- or 3'- to 5'-direction to yield nucleoside 5'-phosphates.</text>
        <dbReference type="EC" id="3.1.11.6"/>
    </reaction>
</comment>
<reference evidence="7 8" key="1">
    <citation type="submission" date="2018-03" db="EMBL/GenBank/DDBJ databases">
        <title>Genomic Encyclopedia of Archaeal and Bacterial Type Strains, Phase II (KMG-II): from individual species to whole genera.</title>
        <authorList>
            <person name="Goeker M."/>
        </authorList>
    </citation>
    <scope>NUCLEOTIDE SEQUENCE [LARGE SCALE GENOMIC DNA]</scope>
    <source>
        <strain evidence="7 8">DSM 100065</strain>
    </source>
</reference>